<dbReference type="Pfam" id="PF00175">
    <property type="entry name" value="NAD_binding_1"/>
    <property type="match status" value="1"/>
</dbReference>
<feature type="domain" description="FAD-binding FR-type" evidence="17">
    <location>
        <begin position="190"/>
        <end position="290"/>
    </location>
</feature>
<dbReference type="PANTHER" id="PTHR43396:SF3">
    <property type="entry name" value="FLAVOHEMOPROTEIN"/>
    <property type="match status" value="1"/>
</dbReference>
<dbReference type="GO" id="GO:0046872">
    <property type="term" value="F:metal ion binding"/>
    <property type="evidence" value="ECO:0007669"/>
    <property type="project" value="UniProtKB-KW"/>
</dbReference>
<dbReference type="SUPFAM" id="SSF63380">
    <property type="entry name" value="Riboflavin synthase domain-like"/>
    <property type="match status" value="1"/>
</dbReference>
<dbReference type="PROSITE" id="PS51384">
    <property type="entry name" value="FAD_FR"/>
    <property type="match status" value="1"/>
</dbReference>
<dbReference type="Proteomes" id="UP000657385">
    <property type="component" value="Unassembled WGS sequence"/>
</dbReference>
<dbReference type="InterPro" id="IPR012292">
    <property type="entry name" value="Globin/Proto"/>
</dbReference>
<keyword evidence="10" id="KW-0411">Iron-sulfur</keyword>
<comment type="cofactor">
    <cofactor evidence="1">
        <name>heme b</name>
        <dbReference type="ChEBI" id="CHEBI:60344"/>
    </cofactor>
</comment>
<reference evidence="18" key="1">
    <citation type="submission" date="2020-11" db="EMBL/GenBank/DDBJ databases">
        <title>Isolation and identification of active actinomycetes.</title>
        <authorList>
            <person name="Yu B."/>
        </authorList>
    </citation>
    <scope>NUCLEOTIDE SEQUENCE</scope>
    <source>
        <strain evidence="18">NEAU-YB345</strain>
    </source>
</reference>
<evidence type="ECO:0000313" key="19">
    <source>
        <dbReference type="Proteomes" id="UP000657385"/>
    </source>
</evidence>
<dbReference type="InterPro" id="IPR001433">
    <property type="entry name" value="OxRdtase_FAD/NAD-bd"/>
</dbReference>
<accession>A0A931BA54</accession>
<dbReference type="GO" id="GO:0071500">
    <property type="term" value="P:cellular response to nitrosative stress"/>
    <property type="evidence" value="ECO:0007669"/>
    <property type="project" value="TreeGrafter"/>
</dbReference>
<gene>
    <name evidence="18" type="ORF">I2501_38690</name>
</gene>
<feature type="domain" description="Globin" evidence="16">
    <location>
        <begin position="49"/>
        <end position="183"/>
    </location>
</feature>
<evidence type="ECO:0000256" key="8">
    <source>
        <dbReference type="ARBA" id="ARBA00022857"/>
    </source>
</evidence>
<comment type="catalytic activity">
    <reaction evidence="13">
        <text>2 nitric oxide + NADPH + 2 O2 = 2 nitrate + NADP(+) + H(+)</text>
        <dbReference type="Rhea" id="RHEA:19465"/>
        <dbReference type="ChEBI" id="CHEBI:15378"/>
        <dbReference type="ChEBI" id="CHEBI:15379"/>
        <dbReference type="ChEBI" id="CHEBI:16480"/>
        <dbReference type="ChEBI" id="CHEBI:17632"/>
        <dbReference type="ChEBI" id="CHEBI:57783"/>
        <dbReference type="ChEBI" id="CHEBI:58349"/>
        <dbReference type="EC" id="1.14.12.17"/>
    </reaction>
</comment>
<keyword evidence="9" id="KW-0408">Iron</keyword>
<dbReference type="GO" id="GO:0051537">
    <property type="term" value="F:2 iron, 2 sulfur cluster binding"/>
    <property type="evidence" value="ECO:0007669"/>
    <property type="project" value="UniProtKB-KW"/>
</dbReference>
<name>A0A931BA54_9ACTN</name>
<protein>
    <recommendedName>
        <fullName evidence="3">nitric oxide dioxygenase</fullName>
        <ecNumber evidence="3">1.14.12.17</ecNumber>
    </recommendedName>
</protein>
<dbReference type="GO" id="GO:0046210">
    <property type="term" value="P:nitric oxide catabolic process"/>
    <property type="evidence" value="ECO:0007669"/>
    <property type="project" value="TreeGrafter"/>
</dbReference>
<dbReference type="Gene3D" id="1.10.490.10">
    <property type="entry name" value="Globins"/>
    <property type="match status" value="1"/>
</dbReference>
<keyword evidence="6" id="KW-0001">2Fe-2S</keyword>
<feature type="compositionally biased region" description="Low complexity" evidence="15">
    <location>
        <begin position="29"/>
        <end position="44"/>
    </location>
</feature>
<dbReference type="EMBL" id="JADPRT010000034">
    <property type="protein sequence ID" value="MBF9073949.1"/>
    <property type="molecule type" value="Genomic_DNA"/>
</dbReference>
<dbReference type="Pfam" id="PF00970">
    <property type="entry name" value="FAD_binding_6"/>
    <property type="match status" value="1"/>
</dbReference>
<evidence type="ECO:0000256" key="3">
    <source>
        <dbReference type="ARBA" id="ARBA00012229"/>
    </source>
</evidence>
<dbReference type="InterPro" id="IPR039261">
    <property type="entry name" value="FNR_nucleotide-bd"/>
</dbReference>
<dbReference type="GO" id="GO:0008941">
    <property type="term" value="F:nitric oxide dioxygenase NAD(P)H activity"/>
    <property type="evidence" value="ECO:0007669"/>
    <property type="project" value="UniProtKB-EC"/>
</dbReference>
<keyword evidence="19" id="KW-1185">Reference proteome</keyword>
<dbReference type="GO" id="GO:0005344">
    <property type="term" value="F:oxygen carrier activity"/>
    <property type="evidence" value="ECO:0007669"/>
    <property type="project" value="UniProtKB-KW"/>
</dbReference>
<dbReference type="GO" id="GO:0020037">
    <property type="term" value="F:heme binding"/>
    <property type="evidence" value="ECO:0007669"/>
    <property type="project" value="InterPro"/>
</dbReference>
<dbReference type="GO" id="GO:0071949">
    <property type="term" value="F:FAD binding"/>
    <property type="evidence" value="ECO:0007669"/>
    <property type="project" value="TreeGrafter"/>
</dbReference>
<organism evidence="18 19">
    <name type="scientific">Streptacidiphilus fuscans</name>
    <dbReference type="NCBI Taxonomy" id="2789292"/>
    <lineage>
        <taxon>Bacteria</taxon>
        <taxon>Bacillati</taxon>
        <taxon>Actinomycetota</taxon>
        <taxon>Actinomycetes</taxon>
        <taxon>Kitasatosporales</taxon>
        <taxon>Streptomycetaceae</taxon>
        <taxon>Streptacidiphilus</taxon>
    </lineage>
</organism>
<dbReference type="AlphaFoldDB" id="A0A931BA54"/>
<evidence type="ECO:0000313" key="18">
    <source>
        <dbReference type="EMBL" id="MBF9073949.1"/>
    </source>
</evidence>
<evidence type="ECO:0000256" key="7">
    <source>
        <dbReference type="ARBA" id="ARBA00022723"/>
    </source>
</evidence>
<comment type="similarity">
    <text evidence="2">In the C-terminal section; belongs to the flavoprotein pyridine nucleotide cytochrome reductase family.</text>
</comment>
<keyword evidence="7" id="KW-0479">Metal-binding</keyword>
<evidence type="ECO:0000256" key="1">
    <source>
        <dbReference type="ARBA" id="ARBA00001970"/>
    </source>
</evidence>
<dbReference type="InterPro" id="IPR008333">
    <property type="entry name" value="Cbr1-like_FAD-bd_dom"/>
</dbReference>
<comment type="catalytic activity">
    <reaction evidence="12">
        <text>2 nitric oxide + NADH + 2 O2 = 2 nitrate + NAD(+) + H(+)</text>
        <dbReference type="Rhea" id="RHEA:19469"/>
        <dbReference type="ChEBI" id="CHEBI:15378"/>
        <dbReference type="ChEBI" id="CHEBI:15379"/>
        <dbReference type="ChEBI" id="CHEBI:16480"/>
        <dbReference type="ChEBI" id="CHEBI:17632"/>
        <dbReference type="ChEBI" id="CHEBI:57540"/>
        <dbReference type="ChEBI" id="CHEBI:57945"/>
        <dbReference type="EC" id="1.14.12.17"/>
    </reaction>
</comment>
<dbReference type="GO" id="GO:0019825">
    <property type="term" value="F:oxygen binding"/>
    <property type="evidence" value="ECO:0007669"/>
    <property type="project" value="InterPro"/>
</dbReference>
<evidence type="ECO:0000256" key="2">
    <source>
        <dbReference type="ARBA" id="ARBA00006401"/>
    </source>
</evidence>
<sequence length="425" mass="46582">MSCDVTAYLEHPALWFQPRKSGAPRSDTPEGADAPEGREAAPGGAPEGGLTPRDIALVRASLAVVEPYAADLAVYFYSILFTRYPQVREMFPPGMDTQRGRLLRALLHIVDLVDDPEQLARFCAHLGRDHRKFGTENAHYDAVGECLLASLARFAGPAWTADAARAWTLAYTTVAQVMMSAADADSMVRPASWMARIVHREEFVFGIAAITVMPDQPYRYAAGQYVSMETPWWPREWRYYSPANAPREDGTLTFHVRAVPGGWVSNALVRRAAVGDHVKLGPPLGDMVLDHSSGRDILCVAGGTGLAPIRALVEESARHGGGRRMDVFMGARTSDELYGMDDMLRFAQRNHWLRVRAAVSHQDIVGLNGSLPSVLAEFGPWYRHDAYLSGPAPMVTAAADVLRRTGVPPARIRHDPFGVPSLALN</sequence>
<dbReference type="CDD" id="cd06187">
    <property type="entry name" value="O2ase_reductase_like"/>
    <property type="match status" value="1"/>
</dbReference>
<evidence type="ECO:0000256" key="10">
    <source>
        <dbReference type="ARBA" id="ARBA00023014"/>
    </source>
</evidence>
<dbReference type="InterPro" id="IPR009050">
    <property type="entry name" value="Globin-like_sf"/>
</dbReference>
<evidence type="ECO:0000259" key="16">
    <source>
        <dbReference type="PROSITE" id="PS01033"/>
    </source>
</evidence>
<keyword evidence="4 14" id="KW-0349">Heme</keyword>
<evidence type="ECO:0000259" key="17">
    <source>
        <dbReference type="PROSITE" id="PS51384"/>
    </source>
</evidence>
<evidence type="ECO:0000256" key="9">
    <source>
        <dbReference type="ARBA" id="ARBA00023004"/>
    </source>
</evidence>
<evidence type="ECO:0000256" key="14">
    <source>
        <dbReference type="RuleBase" id="RU000356"/>
    </source>
</evidence>
<dbReference type="PRINTS" id="PR00410">
    <property type="entry name" value="PHEHYDRXLASE"/>
</dbReference>
<proteinExistence type="inferred from homology"/>
<keyword evidence="14" id="KW-0813">Transport</keyword>
<evidence type="ECO:0000256" key="11">
    <source>
        <dbReference type="ARBA" id="ARBA00023027"/>
    </source>
</evidence>
<evidence type="ECO:0000256" key="5">
    <source>
        <dbReference type="ARBA" id="ARBA00022621"/>
    </source>
</evidence>
<keyword evidence="11" id="KW-0520">NAD</keyword>
<evidence type="ECO:0000256" key="13">
    <source>
        <dbReference type="ARBA" id="ARBA00049433"/>
    </source>
</evidence>
<dbReference type="PANTHER" id="PTHR43396">
    <property type="entry name" value="FLAVOHEMOPROTEIN"/>
    <property type="match status" value="1"/>
</dbReference>
<dbReference type="Gene3D" id="3.40.50.80">
    <property type="entry name" value="Nucleotide-binding domain of ferredoxin-NADP reductase (FNR) module"/>
    <property type="match status" value="1"/>
</dbReference>
<feature type="region of interest" description="Disordered" evidence="15">
    <location>
        <begin position="19"/>
        <end position="49"/>
    </location>
</feature>
<dbReference type="Pfam" id="PF00042">
    <property type="entry name" value="Globin"/>
    <property type="match status" value="1"/>
</dbReference>
<keyword evidence="5 14" id="KW-0561">Oxygen transport</keyword>
<dbReference type="CDD" id="cd19753">
    <property type="entry name" value="Mb-like_oxidoreductase"/>
    <property type="match status" value="1"/>
</dbReference>
<dbReference type="EC" id="1.14.12.17" evidence="3"/>
<evidence type="ECO:0000256" key="12">
    <source>
        <dbReference type="ARBA" id="ARBA00048649"/>
    </source>
</evidence>
<evidence type="ECO:0000256" key="4">
    <source>
        <dbReference type="ARBA" id="ARBA00022617"/>
    </source>
</evidence>
<dbReference type="PROSITE" id="PS01033">
    <property type="entry name" value="GLOBIN"/>
    <property type="match status" value="1"/>
</dbReference>
<keyword evidence="8" id="KW-0521">NADP</keyword>
<dbReference type="InterPro" id="IPR017927">
    <property type="entry name" value="FAD-bd_FR_type"/>
</dbReference>
<evidence type="ECO:0000256" key="15">
    <source>
        <dbReference type="SAM" id="MobiDB-lite"/>
    </source>
</evidence>
<dbReference type="InterPro" id="IPR017938">
    <property type="entry name" value="Riboflavin_synthase-like_b-brl"/>
</dbReference>
<comment type="caution">
    <text evidence="18">The sequence shown here is derived from an EMBL/GenBank/DDBJ whole genome shotgun (WGS) entry which is preliminary data.</text>
</comment>
<comment type="similarity">
    <text evidence="14">Belongs to the globin family.</text>
</comment>
<dbReference type="SUPFAM" id="SSF46458">
    <property type="entry name" value="Globin-like"/>
    <property type="match status" value="1"/>
</dbReference>
<dbReference type="InterPro" id="IPR000971">
    <property type="entry name" value="Globin"/>
</dbReference>
<dbReference type="Gene3D" id="2.40.30.10">
    <property type="entry name" value="Translation factors"/>
    <property type="match status" value="1"/>
</dbReference>
<dbReference type="SUPFAM" id="SSF52343">
    <property type="entry name" value="Ferredoxin reductase-like, C-terminal NADP-linked domain"/>
    <property type="match status" value="1"/>
</dbReference>
<evidence type="ECO:0000256" key="6">
    <source>
        <dbReference type="ARBA" id="ARBA00022714"/>
    </source>
</evidence>